<dbReference type="EMBL" id="JBHSBW010000013">
    <property type="protein sequence ID" value="MFC4212488.1"/>
    <property type="molecule type" value="Genomic_DNA"/>
</dbReference>
<keyword evidence="1" id="KW-1133">Transmembrane helix</keyword>
<organism evidence="2 3">
    <name type="scientific">Pedobacter lithocola</name>
    <dbReference type="NCBI Taxonomy" id="1908239"/>
    <lineage>
        <taxon>Bacteria</taxon>
        <taxon>Pseudomonadati</taxon>
        <taxon>Bacteroidota</taxon>
        <taxon>Sphingobacteriia</taxon>
        <taxon>Sphingobacteriales</taxon>
        <taxon>Sphingobacteriaceae</taxon>
        <taxon>Pedobacter</taxon>
    </lineage>
</organism>
<keyword evidence="1" id="KW-0472">Membrane</keyword>
<dbReference type="RefSeq" id="WP_378986496.1">
    <property type="nucleotide sequence ID" value="NZ_JBHSBW010000013.1"/>
</dbReference>
<reference evidence="3" key="1">
    <citation type="journal article" date="2019" name="Int. J. Syst. Evol. Microbiol.">
        <title>The Global Catalogue of Microorganisms (GCM) 10K type strain sequencing project: providing services to taxonomists for standard genome sequencing and annotation.</title>
        <authorList>
            <consortium name="The Broad Institute Genomics Platform"/>
            <consortium name="The Broad Institute Genome Sequencing Center for Infectious Disease"/>
            <person name="Wu L."/>
            <person name="Ma J."/>
        </authorList>
    </citation>
    <scope>NUCLEOTIDE SEQUENCE [LARGE SCALE GENOMIC DNA]</scope>
    <source>
        <strain evidence="3">CCM 8691</strain>
    </source>
</reference>
<gene>
    <name evidence="2" type="ORF">ACFOWA_14915</name>
</gene>
<keyword evidence="1" id="KW-0812">Transmembrane</keyword>
<dbReference type="Pfam" id="PF19617">
    <property type="entry name" value="DUF6122"/>
    <property type="match status" value="1"/>
</dbReference>
<dbReference type="InterPro" id="IPR046125">
    <property type="entry name" value="DUF6122"/>
</dbReference>
<keyword evidence="3" id="KW-1185">Reference proteome</keyword>
<sequence length="128" mass="15100">MQTFIHYFLHFGFPFFITCLFFKKDWKKVYLILIATMLVDLDHLFSNPIFQANRCSIDFHPLHTYYAMIVYVILLFFRKPFNIIGIGLLFHMLTDFIDCMMMFTSCKQCFSNSPAIELLTKVSNALGI</sequence>
<accession>A0ABV8PEF3</accession>
<evidence type="ECO:0000313" key="3">
    <source>
        <dbReference type="Proteomes" id="UP001595789"/>
    </source>
</evidence>
<proteinExistence type="predicted"/>
<evidence type="ECO:0000313" key="2">
    <source>
        <dbReference type="EMBL" id="MFC4212488.1"/>
    </source>
</evidence>
<feature type="transmembrane region" description="Helical" evidence="1">
    <location>
        <begin position="29"/>
        <end position="45"/>
    </location>
</feature>
<feature type="transmembrane region" description="Helical" evidence="1">
    <location>
        <begin position="6"/>
        <end position="22"/>
    </location>
</feature>
<feature type="transmembrane region" description="Helical" evidence="1">
    <location>
        <begin position="65"/>
        <end position="93"/>
    </location>
</feature>
<evidence type="ECO:0000256" key="1">
    <source>
        <dbReference type="SAM" id="Phobius"/>
    </source>
</evidence>
<name>A0ABV8PEF3_9SPHI</name>
<dbReference type="Proteomes" id="UP001595789">
    <property type="component" value="Unassembled WGS sequence"/>
</dbReference>
<comment type="caution">
    <text evidence="2">The sequence shown here is derived from an EMBL/GenBank/DDBJ whole genome shotgun (WGS) entry which is preliminary data.</text>
</comment>
<protein>
    <submittedName>
        <fullName evidence="2">DUF6122 family protein</fullName>
    </submittedName>
</protein>